<feature type="domain" description="Nitroreductase" evidence="6">
    <location>
        <begin position="8"/>
        <end position="197"/>
    </location>
</feature>
<dbReference type="InterPro" id="IPR029479">
    <property type="entry name" value="Nitroreductase"/>
</dbReference>
<dbReference type="Proteomes" id="UP000019146">
    <property type="component" value="Chromosome 2"/>
</dbReference>
<keyword evidence="4" id="KW-0288">FMN</keyword>
<comment type="cofactor">
    <cofactor evidence="1">
        <name>FMN</name>
        <dbReference type="ChEBI" id="CHEBI:58210"/>
    </cofactor>
</comment>
<proteinExistence type="inferred from homology"/>
<keyword evidence="5" id="KW-0560">Oxidoreductase</keyword>
<dbReference type="Pfam" id="PF00881">
    <property type="entry name" value="Nitroreductase"/>
    <property type="match status" value="1"/>
</dbReference>
<dbReference type="CDD" id="cd02136">
    <property type="entry name" value="PnbA_NfnB-like"/>
    <property type="match status" value="1"/>
</dbReference>
<dbReference type="RefSeq" id="WP_035999834.1">
    <property type="nucleotide sequence ID" value="NZ_CP012747.1"/>
</dbReference>
<keyword evidence="3" id="KW-0285">Flavoprotein</keyword>
<dbReference type="GeneID" id="69971496"/>
<evidence type="ECO:0000313" key="7">
    <source>
        <dbReference type="EMBL" id="ALL67704.1"/>
    </source>
</evidence>
<accession>A0A0P0RGP2</accession>
<dbReference type="KEGG" id="bcai:K788_0006350"/>
<evidence type="ECO:0000256" key="5">
    <source>
        <dbReference type="ARBA" id="ARBA00023002"/>
    </source>
</evidence>
<evidence type="ECO:0000313" key="8">
    <source>
        <dbReference type="Proteomes" id="UP000019146"/>
    </source>
</evidence>
<sequence length="223" mass="25309">MNVSEAVTSRKSVRQFLSTPVPPDAIRRVLATAARSPSGGNLQPWHIHVVGGDALARLKHIMRERVADAPDGEETEYNVYPPRLHSPYRERRFQVGEDLYRSIGVARENRPARLAQFARNFSFFDAPLALFCTVDRRMGPPQWADLGMFMQTVMLLLREEGLHSCPQECWAQYPRTIGAFLDLPADRMLFSGMAIGYEDTDAAINQWRSQRTPLDEFAQFIGV</sequence>
<reference evidence="7 8" key="1">
    <citation type="journal article" date="2014" name="Genome Announc.">
        <title>Draft Genome Sequence of the Haloacid-Degrading Burkholderia caribensis Strain MBA4.</title>
        <authorList>
            <person name="Pan Y."/>
            <person name="Kong K.F."/>
            <person name="Tsang J.S."/>
        </authorList>
    </citation>
    <scope>NUCLEOTIDE SEQUENCE [LARGE SCALE GENOMIC DNA]</scope>
    <source>
        <strain evidence="7 8">MBA4</strain>
    </source>
</reference>
<organism evidence="7 8">
    <name type="scientific">Paraburkholderia caribensis MBA4</name>
    <dbReference type="NCBI Taxonomy" id="1323664"/>
    <lineage>
        <taxon>Bacteria</taxon>
        <taxon>Pseudomonadati</taxon>
        <taxon>Pseudomonadota</taxon>
        <taxon>Betaproteobacteria</taxon>
        <taxon>Burkholderiales</taxon>
        <taxon>Burkholderiaceae</taxon>
        <taxon>Paraburkholderia</taxon>
    </lineage>
</organism>
<evidence type="ECO:0000256" key="3">
    <source>
        <dbReference type="ARBA" id="ARBA00022630"/>
    </source>
</evidence>
<dbReference type="Gene3D" id="3.40.109.10">
    <property type="entry name" value="NADH Oxidase"/>
    <property type="match status" value="1"/>
</dbReference>
<gene>
    <name evidence="7" type="ORF">K788_0006350</name>
</gene>
<dbReference type="PANTHER" id="PTHR43673">
    <property type="entry name" value="NAD(P)H NITROREDUCTASE YDGI-RELATED"/>
    <property type="match status" value="1"/>
</dbReference>
<protein>
    <submittedName>
        <fullName evidence="7">NADH dehydrogenase</fullName>
    </submittedName>
</protein>
<evidence type="ECO:0000256" key="2">
    <source>
        <dbReference type="ARBA" id="ARBA00007118"/>
    </source>
</evidence>
<dbReference type="InterPro" id="IPR000415">
    <property type="entry name" value="Nitroreductase-like"/>
</dbReference>
<evidence type="ECO:0000256" key="1">
    <source>
        <dbReference type="ARBA" id="ARBA00001917"/>
    </source>
</evidence>
<dbReference type="SUPFAM" id="SSF55469">
    <property type="entry name" value="FMN-dependent nitroreductase-like"/>
    <property type="match status" value="1"/>
</dbReference>
<dbReference type="EMBL" id="CP012747">
    <property type="protein sequence ID" value="ALL67704.1"/>
    <property type="molecule type" value="Genomic_DNA"/>
</dbReference>
<name>A0A0P0RGP2_9BURK</name>
<dbReference type="GO" id="GO:0016491">
    <property type="term" value="F:oxidoreductase activity"/>
    <property type="evidence" value="ECO:0007669"/>
    <property type="project" value="UniProtKB-KW"/>
</dbReference>
<evidence type="ECO:0000256" key="4">
    <source>
        <dbReference type="ARBA" id="ARBA00022643"/>
    </source>
</evidence>
<comment type="similarity">
    <text evidence="2">Belongs to the nitroreductase family.</text>
</comment>
<evidence type="ECO:0000259" key="6">
    <source>
        <dbReference type="Pfam" id="PF00881"/>
    </source>
</evidence>
<dbReference type="PANTHER" id="PTHR43673:SF2">
    <property type="entry name" value="NITROREDUCTASE"/>
    <property type="match status" value="1"/>
</dbReference>
<dbReference type="AlphaFoldDB" id="A0A0P0RGP2"/>